<organism evidence="1 2">
    <name type="scientific">Staphylococcus phage phiSa119</name>
    <dbReference type="NCBI Taxonomy" id="1498220"/>
    <lineage>
        <taxon>Viruses</taxon>
        <taxon>Duplodnaviria</taxon>
        <taxon>Heunggongvirae</taxon>
        <taxon>Uroviricota</taxon>
        <taxon>Caudoviricetes</taxon>
        <taxon>Bronfenbrennervirinae</taxon>
        <taxon>Biseptimavirus</taxon>
        <taxon>Biseptimavirus P1105</taxon>
    </lineage>
</organism>
<protein>
    <submittedName>
        <fullName evidence="1">Uncharacterized protein</fullName>
    </submittedName>
</protein>
<dbReference type="GeneID" id="22276121"/>
<reference evidence="1 2" key="1">
    <citation type="journal article" date="2014" name="Clin. Microbiol. Infect.">
        <title>Typing of Panton-Valentine leukocidin-encoding phages carried by methicillin-susceptible and methicillin-resistant Staphylococcus aureus from Italy.</title>
        <authorList>
            <person name="Sanchini A."/>
            <person name="Del Grosso M."/>
            <person name="Villa L."/>
            <person name="Ammendolia M.G."/>
            <person name="Superti F."/>
            <person name="Monaco M."/>
            <person name="Pantosti A."/>
        </authorList>
    </citation>
    <scope>NUCLEOTIDE SEQUENCE [LARGE SCALE GENOMIC DNA]</scope>
</reference>
<dbReference type="RefSeq" id="YP_009103422.1">
    <property type="nucleotide sequence ID" value="NC_025460.1"/>
</dbReference>
<dbReference type="Proteomes" id="UP000027380">
    <property type="component" value="Segment"/>
</dbReference>
<dbReference type="KEGG" id="vg:22276121"/>
<evidence type="ECO:0000313" key="2">
    <source>
        <dbReference type="Proteomes" id="UP000027380"/>
    </source>
</evidence>
<sequence length="67" mass="8098">MFKTLKKMKIKDDIEFKQFSNEVDYYYRRFSEKNGKRMKGLNNQRKLNAKNKQQSSLWANAIKSGKF</sequence>
<proteinExistence type="predicted"/>
<accession>A0A068A231</accession>
<dbReference type="EMBL" id="KJ596420">
    <property type="protein sequence ID" value="AIA08762.1"/>
    <property type="molecule type" value="Genomic_DNA"/>
</dbReference>
<evidence type="ECO:0000313" key="1">
    <source>
        <dbReference type="EMBL" id="AIA08762.1"/>
    </source>
</evidence>
<name>A0A068A231_9CAUD</name>